<reference evidence="1" key="1">
    <citation type="submission" date="2018-06" db="EMBL/GenBank/DDBJ databases">
        <authorList>
            <person name="Zhirakovskaya E."/>
        </authorList>
    </citation>
    <scope>NUCLEOTIDE SEQUENCE</scope>
</reference>
<sequence length="155" mass="18094">MSFRQRYKSAILLIIINLMIAPVYAHNSSHPTLVLVSSTHSSIEQLKPSLVRKIFLNFHTSFNNQHLTPLINSSNELLYEIFLQKVVYMSERNYDRYLIAKTFRSGIPRPEKFSNTKKLITALQSISGSVSVMWKKNAIDEKNIRIIQVLWEERR</sequence>
<accession>A0A3B0XV16</accession>
<dbReference type="EMBL" id="UOFH01000118">
    <property type="protein sequence ID" value="VAW60014.1"/>
    <property type="molecule type" value="Genomic_DNA"/>
</dbReference>
<gene>
    <name evidence="1" type="ORF">MNBD_GAMMA08-2971</name>
</gene>
<protein>
    <submittedName>
        <fullName evidence="1">Uncharacterized protein</fullName>
    </submittedName>
</protein>
<proteinExistence type="predicted"/>
<name>A0A3B0XV16_9ZZZZ</name>
<organism evidence="1">
    <name type="scientific">hydrothermal vent metagenome</name>
    <dbReference type="NCBI Taxonomy" id="652676"/>
    <lineage>
        <taxon>unclassified sequences</taxon>
        <taxon>metagenomes</taxon>
        <taxon>ecological metagenomes</taxon>
    </lineage>
</organism>
<evidence type="ECO:0000313" key="1">
    <source>
        <dbReference type="EMBL" id="VAW60014.1"/>
    </source>
</evidence>
<dbReference type="AlphaFoldDB" id="A0A3B0XV16"/>